<gene>
    <name evidence="6" type="ORF">ACFPM4_07345</name>
</gene>
<evidence type="ECO:0000256" key="2">
    <source>
        <dbReference type="ARBA" id="ARBA00008520"/>
    </source>
</evidence>
<feature type="signal peptide" evidence="5">
    <location>
        <begin position="1"/>
        <end position="19"/>
    </location>
</feature>
<keyword evidence="7" id="KW-1185">Reference proteome</keyword>
<accession>A0ABW0LFC8</accession>
<evidence type="ECO:0000256" key="1">
    <source>
        <dbReference type="ARBA" id="ARBA00004196"/>
    </source>
</evidence>
<keyword evidence="4 5" id="KW-0732">Signal</keyword>
<evidence type="ECO:0000256" key="5">
    <source>
        <dbReference type="SAM" id="SignalP"/>
    </source>
</evidence>
<dbReference type="RefSeq" id="WP_186324728.1">
    <property type="nucleotide sequence ID" value="NZ_JBHSMC010000010.1"/>
</dbReference>
<dbReference type="InterPro" id="IPR050490">
    <property type="entry name" value="Bact_solute-bd_prot1"/>
</dbReference>
<reference evidence="7" key="1">
    <citation type="journal article" date="2019" name="Int. J. Syst. Evol. Microbiol.">
        <title>The Global Catalogue of Microorganisms (GCM) 10K type strain sequencing project: providing services to taxonomists for standard genome sequencing and annotation.</title>
        <authorList>
            <consortium name="The Broad Institute Genomics Platform"/>
            <consortium name="The Broad Institute Genome Sequencing Center for Infectious Disease"/>
            <person name="Wu L."/>
            <person name="Ma J."/>
        </authorList>
    </citation>
    <scope>NUCLEOTIDE SEQUENCE [LARGE SCALE GENOMIC DNA]</scope>
    <source>
        <strain evidence="7">CGMCC 1.12237</strain>
    </source>
</reference>
<dbReference type="SUPFAM" id="SSF53850">
    <property type="entry name" value="Periplasmic binding protein-like II"/>
    <property type="match status" value="1"/>
</dbReference>
<comment type="similarity">
    <text evidence="2">Belongs to the bacterial solute-binding protein 1 family.</text>
</comment>
<evidence type="ECO:0000313" key="7">
    <source>
        <dbReference type="Proteomes" id="UP001596147"/>
    </source>
</evidence>
<sequence>MNKIKPLLLLLIISTLIFAACSSKDTNKNTDKNTDTNKDGNEQEEALFEVDASIEGDITFWTWTPAVYEDIVPAFNKEYPNINVKVVGVNLDDMHNNLQNTLAAGTGAPDVSQVVQGQFARYSTSDLLDDLLQPPYNAGKYKDLVSEYNWERWKSVDGKRLVGMPWDVTPGVFYYRADLYEQVGLPSDPKELGEFLSTKENVLDAAQTLKANDIYMFDWRDLPAVQYGDSIGYFDTEYNWLRNTDEMADMIDFTKQGIQIGWAPQLGYMSDEGKQLVNQGKLASVTKGSFAARDLAINFPEQAGKWRATTMPLGLSVGLGGSSFVIPSQGENKEAAWAFVQWMVLSETAWEIFAEHSVQPSYKHITSLPWYQEHTNEFLGDQQDFKLYTEIERQIPVRRLTPLDGRAWTHYIEGLNESINNNVDSKAILQQIEDAAMREFATEIEELKAEMAKVE</sequence>
<comment type="subcellular location">
    <subcellularLocation>
        <location evidence="1">Cell envelope</location>
    </subcellularLocation>
</comment>
<evidence type="ECO:0000256" key="3">
    <source>
        <dbReference type="ARBA" id="ARBA00022448"/>
    </source>
</evidence>
<dbReference type="Pfam" id="PF01547">
    <property type="entry name" value="SBP_bac_1"/>
    <property type="match status" value="1"/>
</dbReference>
<dbReference type="InterPro" id="IPR006059">
    <property type="entry name" value="SBP"/>
</dbReference>
<keyword evidence="3" id="KW-0813">Transport</keyword>
<dbReference type="Gene3D" id="3.40.190.10">
    <property type="entry name" value="Periplasmic binding protein-like II"/>
    <property type="match status" value="1"/>
</dbReference>
<protein>
    <submittedName>
        <fullName evidence="6">ABC transporter substrate-binding protein</fullName>
    </submittedName>
</protein>
<evidence type="ECO:0000313" key="6">
    <source>
        <dbReference type="EMBL" id="MFC5464563.1"/>
    </source>
</evidence>
<dbReference type="PROSITE" id="PS51257">
    <property type="entry name" value="PROKAR_LIPOPROTEIN"/>
    <property type="match status" value="1"/>
</dbReference>
<dbReference type="PANTHER" id="PTHR43649">
    <property type="entry name" value="ARABINOSE-BINDING PROTEIN-RELATED"/>
    <property type="match status" value="1"/>
</dbReference>
<proteinExistence type="inferred from homology"/>
<evidence type="ECO:0000256" key="4">
    <source>
        <dbReference type="ARBA" id="ARBA00022729"/>
    </source>
</evidence>
<comment type="caution">
    <text evidence="6">The sequence shown here is derived from an EMBL/GenBank/DDBJ whole genome shotgun (WGS) entry which is preliminary data.</text>
</comment>
<name>A0ABW0LFC8_9BACI</name>
<dbReference type="EMBL" id="JBHSMC010000010">
    <property type="protein sequence ID" value="MFC5464563.1"/>
    <property type="molecule type" value="Genomic_DNA"/>
</dbReference>
<dbReference type="PANTHER" id="PTHR43649:SF31">
    <property type="entry name" value="SN-GLYCEROL-3-PHOSPHATE-BINDING PERIPLASMIC PROTEIN UGPB"/>
    <property type="match status" value="1"/>
</dbReference>
<feature type="chain" id="PRO_5046085609" evidence="5">
    <location>
        <begin position="20"/>
        <end position="455"/>
    </location>
</feature>
<organism evidence="6 7">
    <name type="scientific">Lederbergia graminis</name>
    <dbReference type="NCBI Taxonomy" id="735518"/>
    <lineage>
        <taxon>Bacteria</taxon>
        <taxon>Bacillati</taxon>
        <taxon>Bacillota</taxon>
        <taxon>Bacilli</taxon>
        <taxon>Bacillales</taxon>
        <taxon>Bacillaceae</taxon>
        <taxon>Lederbergia</taxon>
    </lineage>
</organism>
<dbReference type="Proteomes" id="UP001596147">
    <property type="component" value="Unassembled WGS sequence"/>
</dbReference>